<accession>A0A0J1H901</accession>
<name>A0A0J1H901_9GAMM</name>
<evidence type="ECO:0000313" key="2">
    <source>
        <dbReference type="Proteomes" id="UP000035909"/>
    </source>
</evidence>
<keyword evidence="2" id="KW-1185">Reference proteome</keyword>
<evidence type="ECO:0000313" key="1">
    <source>
        <dbReference type="EMBL" id="KLV08146.1"/>
    </source>
</evidence>
<dbReference type="AlphaFoldDB" id="A0A0J1H901"/>
<organism evidence="1 2">
    <name type="scientific">Photobacterium ganghwense</name>
    <dbReference type="NCBI Taxonomy" id="320778"/>
    <lineage>
        <taxon>Bacteria</taxon>
        <taxon>Pseudomonadati</taxon>
        <taxon>Pseudomonadota</taxon>
        <taxon>Gammaproteobacteria</taxon>
        <taxon>Vibrionales</taxon>
        <taxon>Vibrionaceae</taxon>
        <taxon>Photobacterium</taxon>
    </lineage>
</organism>
<comment type="caution">
    <text evidence="1">The sequence shown here is derived from an EMBL/GenBank/DDBJ whole genome shotgun (WGS) entry which is preliminary data.</text>
</comment>
<reference evidence="1 2" key="1">
    <citation type="submission" date="2015-05" db="EMBL/GenBank/DDBJ databases">
        <title>Photobacterium galathea sp. nov.</title>
        <authorList>
            <person name="Machado H."/>
            <person name="Gram L."/>
        </authorList>
    </citation>
    <scope>NUCLEOTIDE SEQUENCE [LARGE SCALE GENOMIC DNA]</scope>
    <source>
        <strain evidence="1 2">DSM 22954</strain>
    </source>
</reference>
<dbReference type="PATRIC" id="fig|320778.3.peg.3290"/>
<gene>
    <name evidence="1" type="ORF">ABT57_15135</name>
</gene>
<dbReference type="EMBL" id="LDOU01000015">
    <property type="protein sequence ID" value="KLV08146.1"/>
    <property type="molecule type" value="Genomic_DNA"/>
</dbReference>
<protein>
    <submittedName>
        <fullName evidence="1">Uncharacterized protein</fullName>
    </submittedName>
</protein>
<dbReference type="OrthoDB" id="7068154at2"/>
<dbReference type="RefSeq" id="WP_047886035.1">
    <property type="nucleotide sequence ID" value="NZ_LDOU01000015.1"/>
</dbReference>
<sequence length="541" mass="63146">MLESRNFNGVEIFRPSKEHEKRVYKRIKESVFKRFSPGTYTDKTQVVKIVNFLYQEYYKILDENLPRVAPREFAAFLATEYELYGKVSDMYKQKKLSEKDQELWLSYASYARRGIKHLFELLCRSKMDYSEVERTQEKQEDAISMAFIAAEELVSLYMRSETYRSFLDSITLRLDPTKHIYFHVEEDSSINLDIRSSVLDFNKYVPSNMLHNDINAQEEILGQSFVETLGLGFKDTIGTIKWLIVTYSDESNPERLGFFELKEAVSIMINHFRLTAEQAMRILEGFCLSSETMIERELYKPKQEYRAYKRAFFKDQCDGKELVFFSRRMALECLDLLISDVPFKKLPVEWKSINIKSALDVMSLKAGRWFEHIVTQNLEMLGIIGSSSVKTLRLSATEKLNVPPEVGEIDFLGFHEKQELLVIIEIKQVGFTTEPRMYLDDLSKFVTKSKSYSEQFRKKFNWARKNVESIEKHFSHNFNVDAKLNTAGYAMITLYPTVASTKIHDFTCISITDFMNQSLESTAWPFSKGSVHKSASFQYDV</sequence>
<proteinExistence type="predicted"/>
<dbReference type="Proteomes" id="UP000035909">
    <property type="component" value="Unassembled WGS sequence"/>
</dbReference>